<accession>A0ABR4JZE3</accession>
<evidence type="ECO:0000256" key="1">
    <source>
        <dbReference type="SAM" id="MobiDB-lite"/>
    </source>
</evidence>
<organism evidence="2 3">
    <name type="scientific">Aspergillus pseudoustus</name>
    <dbReference type="NCBI Taxonomy" id="1810923"/>
    <lineage>
        <taxon>Eukaryota</taxon>
        <taxon>Fungi</taxon>
        <taxon>Dikarya</taxon>
        <taxon>Ascomycota</taxon>
        <taxon>Pezizomycotina</taxon>
        <taxon>Eurotiomycetes</taxon>
        <taxon>Eurotiomycetidae</taxon>
        <taxon>Eurotiales</taxon>
        <taxon>Aspergillaceae</taxon>
        <taxon>Aspergillus</taxon>
        <taxon>Aspergillus subgen. Nidulantes</taxon>
    </lineage>
</organism>
<dbReference type="SUPFAM" id="SSF55144">
    <property type="entry name" value="LigT-like"/>
    <property type="match status" value="1"/>
</dbReference>
<keyword evidence="2" id="KW-0436">Ligase</keyword>
<dbReference type="EMBL" id="JBFXLU010000072">
    <property type="protein sequence ID" value="KAL2845425.1"/>
    <property type="molecule type" value="Genomic_DNA"/>
</dbReference>
<dbReference type="InterPro" id="IPR009097">
    <property type="entry name" value="Cyclic_Pdiesterase"/>
</dbReference>
<proteinExistence type="predicted"/>
<protein>
    <submittedName>
        <fullName evidence="2">RNA ligase/cyclic nucleotide phosphodiesterase</fullName>
    </submittedName>
</protein>
<name>A0ABR4JZE3_9EURO</name>
<keyword evidence="3" id="KW-1185">Reference proteome</keyword>
<evidence type="ECO:0000313" key="2">
    <source>
        <dbReference type="EMBL" id="KAL2845425.1"/>
    </source>
</evidence>
<sequence>MAGVGGSREPFSFPPQQAGEPSTRNWYQELLDHPNCQNNTIKIQEAYEQFRTASLTRTIASCLPIQENGLGKLTADEKQLPAQSITPDAALIRYLRLQKDLGGNIIGHRETEELSKQNVNCLVIWARPDIKTLDMLRKIQNRLSTLVGPDLHLIPPADIHLSVIELSHRHSVPHLRSVYDKVGETELKRLLDVPGARYHADGSTACLVKPMIMFDKVGVAVGFVPAEAEYTHHHLRNQLHTMALATGVSIDTCYTAPLAHVTVGRFVGNAFFEASDQGGAIETKRNRIEEWIELIRHINKDLQREYWGDLSWVVGGEKGLEVQLGYVKFGRGTDQADLVGDAFEARA</sequence>
<reference evidence="2 3" key="1">
    <citation type="submission" date="2024-07" db="EMBL/GenBank/DDBJ databases">
        <title>Section-level genome sequencing and comparative genomics of Aspergillus sections Usti and Cavernicolus.</title>
        <authorList>
            <consortium name="Lawrence Berkeley National Laboratory"/>
            <person name="Nybo J.L."/>
            <person name="Vesth T.C."/>
            <person name="Theobald S."/>
            <person name="Frisvad J.C."/>
            <person name="Larsen T.O."/>
            <person name="Kjaerboelling I."/>
            <person name="Rothschild-Mancinelli K."/>
            <person name="Lyhne E.K."/>
            <person name="Kogle M.E."/>
            <person name="Barry K."/>
            <person name="Clum A."/>
            <person name="Na H."/>
            <person name="Ledsgaard L."/>
            <person name="Lin J."/>
            <person name="Lipzen A."/>
            <person name="Kuo A."/>
            <person name="Riley R."/>
            <person name="Mondo S."/>
            <person name="Labutti K."/>
            <person name="Haridas S."/>
            <person name="Pangalinan J."/>
            <person name="Salamov A.A."/>
            <person name="Simmons B.A."/>
            <person name="Magnuson J.K."/>
            <person name="Chen J."/>
            <person name="Drula E."/>
            <person name="Henrissat B."/>
            <person name="Wiebenga A."/>
            <person name="Lubbers R.J."/>
            <person name="Gomes A.C."/>
            <person name="Makela M.R."/>
            <person name="Stajich J."/>
            <person name="Grigoriev I.V."/>
            <person name="Mortensen U.H."/>
            <person name="De Vries R.P."/>
            <person name="Baker S.E."/>
            <person name="Andersen M.R."/>
        </authorList>
    </citation>
    <scope>NUCLEOTIDE SEQUENCE [LARGE SCALE GENOMIC DNA]</scope>
    <source>
        <strain evidence="2 3">CBS 123904</strain>
    </source>
</reference>
<comment type="caution">
    <text evidence="2">The sequence shown here is derived from an EMBL/GenBank/DDBJ whole genome shotgun (WGS) entry which is preliminary data.</text>
</comment>
<feature type="region of interest" description="Disordered" evidence="1">
    <location>
        <begin position="1"/>
        <end position="22"/>
    </location>
</feature>
<gene>
    <name evidence="2" type="ORF">BJY01DRAFT_181910</name>
</gene>
<evidence type="ECO:0000313" key="3">
    <source>
        <dbReference type="Proteomes" id="UP001610446"/>
    </source>
</evidence>
<dbReference type="GO" id="GO:0016874">
    <property type="term" value="F:ligase activity"/>
    <property type="evidence" value="ECO:0007669"/>
    <property type="project" value="UniProtKB-KW"/>
</dbReference>
<dbReference type="Proteomes" id="UP001610446">
    <property type="component" value="Unassembled WGS sequence"/>
</dbReference>